<reference evidence="3 4" key="1">
    <citation type="submission" date="2015-11" db="EMBL/GenBank/DDBJ databases">
        <title>Genomic Taxonomy of the Vibrionaceae.</title>
        <authorList>
            <person name="Gomez-Gil B."/>
            <person name="Enciso-Ibarra J."/>
        </authorList>
    </citation>
    <scope>NUCLEOTIDE SEQUENCE [LARGE SCALE GENOMIC DNA]</scope>
    <source>
        <strain evidence="3 4">CAIM 912</strain>
    </source>
</reference>
<dbReference type="Pfam" id="PF17996">
    <property type="entry name" value="CE2_N"/>
    <property type="match status" value="1"/>
</dbReference>
<dbReference type="Gene3D" id="2.60.120.260">
    <property type="entry name" value="Galactose-binding domain-like"/>
    <property type="match status" value="1"/>
</dbReference>
<sequence length="345" mass="38068">MNDAPTAALQKTYATDANICYQGRVVQNHDAGHVSFNWPGVNISLRFTGQILAVELAGCGDQFDVLVNGNLSQKLITDAQGLTETFTLFESNMPTTVDVEIVKRTENYSAFSTLFGFQHDGHLEDADEAATPHILFFGDSMSAGYASESNTVECSFEEIVNTSNARLAFPYATTRTLGATLTQVSYSGIGLVRNWNGTAPHRHIPDFLYKASAMDDEEHAHFDEKQPTLIVIEIGTNDFNTPLNDHEPWVSQDALEHDWINRMVSFVDEIRTHYGHTNILLAVPEGNIVELADHAISQLFANDVGSVFRHTFVVEGKGCAKHPIESEHAQVAAAMSAYIQDNYLL</sequence>
<dbReference type="InterPro" id="IPR013830">
    <property type="entry name" value="SGNH_hydro"/>
</dbReference>
<dbReference type="Proteomes" id="UP000070529">
    <property type="component" value="Unassembled WGS sequence"/>
</dbReference>
<feature type="domain" description="Carbohydrate esterase 2 N-terminal" evidence="2">
    <location>
        <begin position="21"/>
        <end position="120"/>
    </location>
</feature>
<dbReference type="AlphaFoldDB" id="A0A135IA26"/>
<protein>
    <recommendedName>
        <fullName evidence="5">Lipolytic enzyme</fullName>
    </recommendedName>
</protein>
<gene>
    <name evidence="3" type="ORF">ATN88_09015</name>
</gene>
<dbReference type="GO" id="GO:0052689">
    <property type="term" value="F:carboxylic ester hydrolase activity"/>
    <property type="evidence" value="ECO:0007669"/>
    <property type="project" value="InterPro"/>
</dbReference>
<evidence type="ECO:0000313" key="3">
    <source>
        <dbReference type="EMBL" id="KXF82299.1"/>
    </source>
</evidence>
<evidence type="ECO:0000259" key="2">
    <source>
        <dbReference type="Pfam" id="PF17996"/>
    </source>
</evidence>
<dbReference type="SUPFAM" id="SSF52266">
    <property type="entry name" value="SGNH hydrolase"/>
    <property type="match status" value="1"/>
</dbReference>
<dbReference type="CDD" id="cd01831">
    <property type="entry name" value="Endoglucanase_E_like"/>
    <property type="match status" value="1"/>
</dbReference>
<name>A0A135IA26_9GAMM</name>
<dbReference type="InterPro" id="IPR052762">
    <property type="entry name" value="PCW_deacetylase/CE"/>
</dbReference>
<dbReference type="InterPro" id="IPR040794">
    <property type="entry name" value="CE2_N"/>
</dbReference>
<dbReference type="Pfam" id="PF13472">
    <property type="entry name" value="Lipase_GDSL_2"/>
    <property type="match status" value="1"/>
</dbReference>
<dbReference type="RefSeq" id="WP_067413542.1">
    <property type="nucleotide sequence ID" value="NZ_LNTY01000025.1"/>
</dbReference>
<feature type="domain" description="SGNH hydrolase-type esterase" evidence="1">
    <location>
        <begin position="136"/>
        <end position="283"/>
    </location>
</feature>
<evidence type="ECO:0008006" key="5">
    <source>
        <dbReference type="Google" id="ProtNLM"/>
    </source>
</evidence>
<dbReference type="EMBL" id="LNTY01000025">
    <property type="protein sequence ID" value="KXF82299.1"/>
    <property type="molecule type" value="Genomic_DNA"/>
</dbReference>
<comment type="caution">
    <text evidence="3">The sequence shown here is derived from an EMBL/GenBank/DDBJ whole genome shotgun (WGS) entry which is preliminary data.</text>
</comment>
<evidence type="ECO:0000313" key="4">
    <source>
        <dbReference type="Proteomes" id="UP000070529"/>
    </source>
</evidence>
<keyword evidence="4" id="KW-1185">Reference proteome</keyword>
<dbReference type="InterPro" id="IPR037461">
    <property type="entry name" value="CtCE2-like_dom"/>
</dbReference>
<evidence type="ECO:0000259" key="1">
    <source>
        <dbReference type="Pfam" id="PF13472"/>
    </source>
</evidence>
<dbReference type="InterPro" id="IPR036514">
    <property type="entry name" value="SGNH_hydro_sf"/>
</dbReference>
<proteinExistence type="predicted"/>
<accession>A0A135IA26</accession>
<organism evidence="3 4">
    <name type="scientific">Enterovibrio coralii</name>
    <dbReference type="NCBI Taxonomy" id="294935"/>
    <lineage>
        <taxon>Bacteria</taxon>
        <taxon>Pseudomonadati</taxon>
        <taxon>Pseudomonadota</taxon>
        <taxon>Gammaproteobacteria</taxon>
        <taxon>Vibrionales</taxon>
        <taxon>Vibrionaceae</taxon>
        <taxon>Enterovibrio</taxon>
    </lineage>
</organism>
<dbReference type="STRING" id="294935.ATN88_09015"/>
<dbReference type="PANTHER" id="PTHR37834:SF2">
    <property type="entry name" value="ESTERASE, SGNH HYDROLASE-TYPE"/>
    <property type="match status" value="1"/>
</dbReference>
<dbReference type="OrthoDB" id="9801375at2"/>
<dbReference type="Gene3D" id="3.40.50.1110">
    <property type="entry name" value="SGNH hydrolase"/>
    <property type="match status" value="1"/>
</dbReference>
<dbReference type="PANTHER" id="PTHR37834">
    <property type="entry name" value="GDSL-LIKE LIPASE/ACYLHYDROLASE DOMAIN PROTEIN (AFU_ORTHOLOGUE AFUA_2G00620)"/>
    <property type="match status" value="1"/>
</dbReference>